<dbReference type="InterPro" id="IPR000182">
    <property type="entry name" value="GNAT_dom"/>
</dbReference>
<evidence type="ECO:0000256" key="5">
    <source>
        <dbReference type="ARBA" id="ARBA00023315"/>
    </source>
</evidence>
<evidence type="ECO:0000313" key="8">
    <source>
        <dbReference type="EMBL" id="TCP95944.1"/>
    </source>
</evidence>
<dbReference type="GO" id="GO:0016747">
    <property type="term" value="F:acyltransferase activity, transferring groups other than amino-acyl groups"/>
    <property type="evidence" value="ECO:0007669"/>
    <property type="project" value="InterPro"/>
</dbReference>
<keyword evidence="9" id="KW-1185">Reference proteome</keyword>
<keyword evidence="4 8" id="KW-0808">Transferase</keyword>
<dbReference type="PANTHER" id="PTHR36449:SF1">
    <property type="entry name" value="ACETYLTRANSFERASE"/>
    <property type="match status" value="1"/>
</dbReference>
<keyword evidence="3" id="KW-1277">Toxin-antitoxin system</keyword>
<comment type="similarity">
    <text evidence="1">Belongs to the acetyltransferase family. GNAT subfamily.</text>
</comment>
<reference evidence="8 9" key="1">
    <citation type="submission" date="2019-03" db="EMBL/GenBank/DDBJ databases">
        <title>Genomic Encyclopedia of Type Strains, Phase IV (KMG-IV): sequencing the most valuable type-strain genomes for metagenomic binning, comparative biology and taxonomic classification.</title>
        <authorList>
            <person name="Goeker M."/>
        </authorList>
    </citation>
    <scope>NUCLEOTIDE SEQUENCE [LARGE SCALE GENOMIC DNA]</scope>
    <source>
        <strain evidence="8 9">DSM 28404</strain>
    </source>
</reference>
<dbReference type="Pfam" id="PF13673">
    <property type="entry name" value="Acetyltransf_10"/>
    <property type="match status" value="1"/>
</dbReference>
<feature type="domain" description="N-acetyltransferase" evidence="7">
    <location>
        <begin position="28"/>
        <end position="145"/>
    </location>
</feature>
<keyword evidence="5" id="KW-0012">Acyltransferase</keyword>
<evidence type="ECO:0000256" key="4">
    <source>
        <dbReference type="ARBA" id="ARBA00022679"/>
    </source>
</evidence>
<dbReference type="SUPFAM" id="SSF55729">
    <property type="entry name" value="Acyl-CoA N-acyltransferases (Nat)"/>
    <property type="match status" value="1"/>
</dbReference>
<comment type="catalytic activity">
    <reaction evidence="6">
        <text>glycyl-tRNA(Gly) + acetyl-CoA = N-acetylglycyl-tRNA(Gly) + CoA + H(+)</text>
        <dbReference type="Rhea" id="RHEA:81867"/>
        <dbReference type="Rhea" id="RHEA-COMP:9683"/>
        <dbReference type="Rhea" id="RHEA-COMP:19766"/>
        <dbReference type="ChEBI" id="CHEBI:15378"/>
        <dbReference type="ChEBI" id="CHEBI:57287"/>
        <dbReference type="ChEBI" id="CHEBI:57288"/>
        <dbReference type="ChEBI" id="CHEBI:78522"/>
        <dbReference type="ChEBI" id="CHEBI:232036"/>
    </reaction>
</comment>
<dbReference type="Proteomes" id="UP000295763">
    <property type="component" value="Unassembled WGS sequence"/>
</dbReference>
<evidence type="ECO:0000256" key="1">
    <source>
        <dbReference type="ARBA" id="ARBA00009342"/>
    </source>
</evidence>
<dbReference type="InterPro" id="IPR016181">
    <property type="entry name" value="Acyl_CoA_acyltransferase"/>
</dbReference>
<keyword evidence="2" id="KW-0678">Repressor</keyword>
<dbReference type="RefSeq" id="WP_131975619.1">
    <property type="nucleotide sequence ID" value="NZ_SLYB01000006.1"/>
</dbReference>
<gene>
    <name evidence="8" type="ORF">EDC44_1063</name>
</gene>
<dbReference type="AlphaFoldDB" id="A0A4R2T537"/>
<accession>A0A4R2T537</accession>
<evidence type="ECO:0000256" key="6">
    <source>
        <dbReference type="ARBA" id="ARBA00049880"/>
    </source>
</evidence>
<dbReference type="Gene3D" id="3.40.630.30">
    <property type="match status" value="1"/>
</dbReference>
<comment type="caution">
    <text evidence="8">The sequence shown here is derived from an EMBL/GenBank/DDBJ whole genome shotgun (WGS) entry which is preliminary data.</text>
</comment>
<dbReference type="EMBL" id="SLYB01000006">
    <property type="protein sequence ID" value="TCP95944.1"/>
    <property type="molecule type" value="Genomic_DNA"/>
</dbReference>
<evidence type="ECO:0000256" key="2">
    <source>
        <dbReference type="ARBA" id="ARBA00022491"/>
    </source>
</evidence>
<organism evidence="8 9">
    <name type="scientific">Cricetibacter osteomyelitidis</name>
    <dbReference type="NCBI Taxonomy" id="1521931"/>
    <lineage>
        <taxon>Bacteria</taxon>
        <taxon>Pseudomonadati</taxon>
        <taxon>Pseudomonadota</taxon>
        <taxon>Gammaproteobacteria</taxon>
        <taxon>Pasteurellales</taxon>
        <taxon>Pasteurellaceae</taxon>
        <taxon>Cricetibacter</taxon>
    </lineage>
</organism>
<evidence type="ECO:0000256" key="3">
    <source>
        <dbReference type="ARBA" id="ARBA00022649"/>
    </source>
</evidence>
<evidence type="ECO:0000313" key="9">
    <source>
        <dbReference type="Proteomes" id="UP000295763"/>
    </source>
</evidence>
<proteinExistence type="inferred from homology"/>
<name>A0A4R2T537_9PAST</name>
<sequence>MPEFNLCLLSDIHYIADFDCTELSLNSWLKNQALKNQKSKASRTFVICDEHNRALGYYALASGSVSHEIATSNIRRNMPNPIPVIVLARLAVDYSMQGRHMGVGLLKDAIIRAGNVSEHIGARALLVHALNERAKQFYLYYGFRSSPIDPMILLLKL</sequence>
<dbReference type="OrthoDB" id="9799147at2"/>
<protein>
    <submittedName>
        <fullName evidence="8">Acetyltransferase (GNAT) family protein</fullName>
    </submittedName>
</protein>
<dbReference type="PANTHER" id="PTHR36449">
    <property type="entry name" value="ACETYLTRANSFERASE-RELATED"/>
    <property type="match status" value="1"/>
</dbReference>
<evidence type="ECO:0000259" key="7">
    <source>
        <dbReference type="Pfam" id="PF13673"/>
    </source>
</evidence>